<proteinExistence type="predicted"/>
<gene>
    <name evidence="1" type="primary">ORF119937</name>
</gene>
<evidence type="ECO:0000313" key="1">
    <source>
        <dbReference type="EMBL" id="CEK80261.1"/>
    </source>
</evidence>
<dbReference type="EMBL" id="HACG01033396">
    <property type="protein sequence ID" value="CEK80261.1"/>
    <property type="molecule type" value="Transcribed_RNA"/>
</dbReference>
<organism evidence="1">
    <name type="scientific">Arion vulgaris</name>
    <dbReference type="NCBI Taxonomy" id="1028688"/>
    <lineage>
        <taxon>Eukaryota</taxon>
        <taxon>Metazoa</taxon>
        <taxon>Spiralia</taxon>
        <taxon>Lophotrochozoa</taxon>
        <taxon>Mollusca</taxon>
        <taxon>Gastropoda</taxon>
        <taxon>Heterobranchia</taxon>
        <taxon>Euthyneura</taxon>
        <taxon>Panpulmonata</taxon>
        <taxon>Eupulmonata</taxon>
        <taxon>Stylommatophora</taxon>
        <taxon>Helicina</taxon>
        <taxon>Arionoidea</taxon>
        <taxon>Arionidae</taxon>
        <taxon>Arion</taxon>
    </lineage>
</organism>
<name>A0A0B7AJQ0_9EUPU</name>
<accession>A0A0B7AJQ0</accession>
<protein>
    <submittedName>
        <fullName evidence="1">Uncharacterized protein</fullName>
    </submittedName>
</protein>
<dbReference type="AlphaFoldDB" id="A0A0B7AJQ0"/>
<reference evidence="1" key="1">
    <citation type="submission" date="2014-12" db="EMBL/GenBank/DDBJ databases">
        <title>Insight into the proteome of Arion vulgaris.</title>
        <authorList>
            <person name="Aradska J."/>
            <person name="Bulat T."/>
            <person name="Smidak R."/>
            <person name="Sarate P."/>
            <person name="Gangsoo J."/>
            <person name="Sialana F."/>
            <person name="Bilban M."/>
            <person name="Lubec G."/>
        </authorList>
    </citation>
    <scope>NUCLEOTIDE SEQUENCE</scope>
    <source>
        <tissue evidence="1">Skin</tissue>
    </source>
</reference>
<sequence>MCDMSEQSVTSLALMSSFLQLDMGRKEERENTAVMSCMSKYEFANNEANDNCSNKVHHWGEGANTGSHCWCRV</sequence>